<dbReference type="EMBL" id="BAABWD010000005">
    <property type="protein sequence ID" value="GAA6132841.1"/>
    <property type="molecule type" value="Genomic_DNA"/>
</dbReference>
<dbReference type="Pfam" id="PF22150">
    <property type="entry name" value="Tt1218-like"/>
    <property type="match status" value="1"/>
</dbReference>
<evidence type="ECO:0000259" key="2">
    <source>
        <dbReference type="Pfam" id="PF22150"/>
    </source>
</evidence>
<keyword evidence="1" id="KW-0472">Membrane</keyword>
<comment type="caution">
    <text evidence="3">The sequence shown here is derived from an EMBL/GenBank/DDBJ whole genome shotgun (WGS) entry which is preliminary data.</text>
</comment>
<dbReference type="InterPro" id="IPR054402">
    <property type="entry name" value="Tt1218-like_dom"/>
</dbReference>
<evidence type="ECO:0000256" key="1">
    <source>
        <dbReference type="SAM" id="Phobius"/>
    </source>
</evidence>
<protein>
    <recommendedName>
        <fullName evidence="2">Type IV pilin Tt1218-like domain-containing protein</fullName>
    </recommendedName>
</protein>
<keyword evidence="1" id="KW-1133">Transmembrane helix</keyword>
<dbReference type="InterPro" id="IPR012902">
    <property type="entry name" value="N_methyl_site"/>
</dbReference>
<dbReference type="PROSITE" id="PS00409">
    <property type="entry name" value="PROKAR_NTER_METHYL"/>
    <property type="match status" value="1"/>
</dbReference>
<feature type="transmembrane region" description="Helical" evidence="1">
    <location>
        <begin position="20"/>
        <end position="42"/>
    </location>
</feature>
<accession>A0ABP9ZTN5</accession>
<gene>
    <name evidence="3" type="ORF">NBRC116187_32010</name>
</gene>
<feature type="domain" description="Type IV pilin Tt1218-like" evidence="2">
    <location>
        <begin position="37"/>
        <end position="90"/>
    </location>
</feature>
<organism evidence="3 4">
    <name type="scientific">Halopseudomonas sabulinigri</name>
    <dbReference type="NCBI Taxonomy" id="472181"/>
    <lineage>
        <taxon>Bacteria</taxon>
        <taxon>Pseudomonadati</taxon>
        <taxon>Pseudomonadota</taxon>
        <taxon>Gammaproteobacteria</taxon>
        <taxon>Pseudomonadales</taxon>
        <taxon>Pseudomonadaceae</taxon>
        <taxon>Halopseudomonas</taxon>
    </lineage>
</organism>
<keyword evidence="1" id="KW-0812">Transmembrane</keyword>
<keyword evidence="4" id="KW-1185">Reference proteome</keyword>
<name>A0ABP9ZTN5_9GAMM</name>
<proteinExistence type="predicted"/>
<evidence type="ECO:0000313" key="3">
    <source>
        <dbReference type="EMBL" id="GAA6132841.1"/>
    </source>
</evidence>
<evidence type="ECO:0000313" key="4">
    <source>
        <dbReference type="Proteomes" id="UP001486808"/>
    </source>
</evidence>
<sequence length="158" mass="16827">MPFFISPPLAAARGFSLLEVLVAVLVLALGILGAASLQLSALRYHSGSLHATHASLLAQDMLERLRANPEQIAFYAMTVDADCEQAAAHQLTVSADSVLAQDKLDFTRAVTCELPAGRARLSLHNGMAILHLQWSEARQFVGAADAELRVTALLGAQP</sequence>
<dbReference type="NCBIfam" id="TIGR02523">
    <property type="entry name" value="type_IV_pilV"/>
    <property type="match status" value="1"/>
</dbReference>
<dbReference type="InterPro" id="IPR013362">
    <property type="entry name" value="Pilus_4_PilV"/>
</dbReference>
<reference evidence="3 4" key="1">
    <citation type="submission" date="2024-04" db="EMBL/GenBank/DDBJ databases">
        <title>Draft genome sequence of Halopseudomonas sabulinigri NBRC 116187.</title>
        <authorList>
            <person name="Miyakawa T."/>
            <person name="Kusuya Y."/>
            <person name="Miura T."/>
        </authorList>
    </citation>
    <scope>NUCLEOTIDE SEQUENCE [LARGE SCALE GENOMIC DNA]</scope>
    <source>
        <strain evidence="3 4">4NH20-0042</strain>
    </source>
</reference>
<dbReference type="Pfam" id="PF07963">
    <property type="entry name" value="N_methyl"/>
    <property type="match status" value="1"/>
</dbReference>
<dbReference type="NCBIfam" id="TIGR02532">
    <property type="entry name" value="IV_pilin_GFxxxE"/>
    <property type="match status" value="1"/>
</dbReference>
<dbReference type="Proteomes" id="UP001486808">
    <property type="component" value="Unassembled WGS sequence"/>
</dbReference>
<dbReference type="RefSeq" id="WP_353389621.1">
    <property type="nucleotide sequence ID" value="NZ_BAABWD010000005.1"/>
</dbReference>